<evidence type="ECO:0000256" key="3">
    <source>
        <dbReference type="ARBA" id="ARBA00023163"/>
    </source>
</evidence>
<dbReference type="SUPFAM" id="SSF46689">
    <property type="entry name" value="Homeodomain-like"/>
    <property type="match status" value="2"/>
</dbReference>
<accession>A0ABT6TF03</accession>
<dbReference type="PROSITE" id="PS01124">
    <property type="entry name" value="HTH_ARAC_FAMILY_2"/>
    <property type="match status" value="1"/>
</dbReference>
<evidence type="ECO:0000256" key="2">
    <source>
        <dbReference type="ARBA" id="ARBA00023125"/>
    </source>
</evidence>
<dbReference type="InterPro" id="IPR018060">
    <property type="entry name" value="HTH_AraC"/>
</dbReference>
<feature type="transmembrane region" description="Helical" evidence="4">
    <location>
        <begin position="305"/>
        <end position="327"/>
    </location>
</feature>
<dbReference type="PROSITE" id="PS00041">
    <property type="entry name" value="HTH_ARAC_FAMILY_1"/>
    <property type="match status" value="1"/>
</dbReference>
<dbReference type="Gene3D" id="3.30.450.20">
    <property type="entry name" value="PAS domain"/>
    <property type="match status" value="1"/>
</dbReference>
<dbReference type="PANTHER" id="PTHR43280">
    <property type="entry name" value="ARAC-FAMILY TRANSCRIPTIONAL REGULATOR"/>
    <property type="match status" value="1"/>
</dbReference>
<dbReference type="RefSeq" id="WP_282908088.1">
    <property type="nucleotide sequence ID" value="NZ_JAGRPV010000001.1"/>
</dbReference>
<feature type="domain" description="HTH araC/xylS-type" evidence="5">
    <location>
        <begin position="629"/>
        <end position="727"/>
    </location>
</feature>
<dbReference type="SMART" id="SM00342">
    <property type="entry name" value="HTH_ARAC"/>
    <property type="match status" value="1"/>
</dbReference>
<evidence type="ECO:0000259" key="5">
    <source>
        <dbReference type="PROSITE" id="PS01124"/>
    </source>
</evidence>
<evidence type="ECO:0000313" key="7">
    <source>
        <dbReference type="Proteomes" id="UP001161691"/>
    </source>
</evidence>
<comment type="caution">
    <text evidence="6">The sequence shown here is derived from an EMBL/GenBank/DDBJ whole genome shotgun (WGS) entry which is preliminary data.</text>
</comment>
<dbReference type="PRINTS" id="PR00032">
    <property type="entry name" value="HTHARAC"/>
</dbReference>
<keyword evidence="3" id="KW-0804">Transcription</keyword>
<protein>
    <submittedName>
        <fullName evidence="6">AraC family transcriptional regulator</fullName>
    </submittedName>
</protein>
<keyword evidence="4" id="KW-1133">Transmembrane helix</keyword>
<gene>
    <name evidence="6" type="ORF">KB449_09205</name>
</gene>
<organism evidence="6 7">
    <name type="scientific">Cohnella hashimotonis</name>
    <dbReference type="NCBI Taxonomy" id="2826895"/>
    <lineage>
        <taxon>Bacteria</taxon>
        <taxon>Bacillati</taxon>
        <taxon>Bacillota</taxon>
        <taxon>Bacilli</taxon>
        <taxon>Bacillales</taxon>
        <taxon>Paenibacillaceae</taxon>
        <taxon>Cohnella</taxon>
    </lineage>
</organism>
<dbReference type="Pfam" id="PF12833">
    <property type="entry name" value="HTH_18"/>
    <property type="match status" value="1"/>
</dbReference>
<dbReference type="PANTHER" id="PTHR43280:SF2">
    <property type="entry name" value="HTH-TYPE TRANSCRIPTIONAL REGULATOR EXSA"/>
    <property type="match status" value="1"/>
</dbReference>
<dbReference type="Proteomes" id="UP001161691">
    <property type="component" value="Unassembled WGS sequence"/>
</dbReference>
<feature type="transmembrane region" description="Helical" evidence="4">
    <location>
        <begin position="16"/>
        <end position="39"/>
    </location>
</feature>
<keyword evidence="4" id="KW-0472">Membrane</keyword>
<keyword evidence="4" id="KW-0812">Transmembrane</keyword>
<sequence length="741" mass="83049">MNRTERNDSRIFQRLLIFNLIAVLVISLVPLFVFFQYFLKTYNEEVQSLNMQTVRQFQNEIDEQVVKVAVNFPNLYLSELDSNDALVYPLTHDISRDASAILKVVRHIGDIKNNTPYIHSIDLYYPQGNLLFMGERVCMLNESACDLGGREAWFDSFQQSDVNIGWIPARAAGRYDPGLIASYVRSIPFFGAKEARQGIIAVNIDLAELNNRLSALKPHAEGALLVVDKVGDVIAHNYGSMPVPDLLALPSISKLMNADGTGRFDANIDGQESVVSFSASRYNDWRYVSIASVDSVYLKTNRLKVWMLAVGGAFLAANVLISVWLTMRAHKPISSQMQTLKLSLARHMPIVRHNYMVGLLFGSAQSAGRGGDIGSILGIGHEGRRIASFALRVKRQPNADPQEAMAGDFHMIEQLEQAGGVADVRAIRDEQAQILGFISFPESMPDAEVATRMRSWLNETNESYLLCLGGCYPSDDVAIARSFAEADEALDYAFLYPHAEVLRYDELRLGDLKEPVGQPRALEELPASIRAGDLKRTQQLLGELFADIRGGEFTIRYCRNLMLDIVLYVDKTMQQLGFSAAEMAGGDLRELYQGVVDADRFEGWMTRLSETLVAAVNDRKQHFDHEFAEKIVSFVKGSISHQLSLAFVAEHVGVSPTYLSKIFKSITGSNFNEYVTELRLERAEALLRDKKLSVQEISYRVGYQSTHHFIRLFKEKHAMTPKQYQKALIGDDSAADEEEQP</sequence>
<evidence type="ECO:0000256" key="1">
    <source>
        <dbReference type="ARBA" id="ARBA00023015"/>
    </source>
</evidence>
<dbReference type="InterPro" id="IPR018062">
    <property type="entry name" value="HTH_AraC-typ_CS"/>
</dbReference>
<keyword evidence="1" id="KW-0805">Transcription regulation</keyword>
<evidence type="ECO:0000256" key="4">
    <source>
        <dbReference type="SAM" id="Phobius"/>
    </source>
</evidence>
<keyword evidence="7" id="KW-1185">Reference proteome</keyword>
<evidence type="ECO:0000313" key="6">
    <source>
        <dbReference type="EMBL" id="MDI4645136.1"/>
    </source>
</evidence>
<dbReference type="InterPro" id="IPR020449">
    <property type="entry name" value="Tscrpt_reg_AraC-type_HTH"/>
</dbReference>
<dbReference type="EMBL" id="JAGRPV010000001">
    <property type="protein sequence ID" value="MDI4645136.1"/>
    <property type="molecule type" value="Genomic_DNA"/>
</dbReference>
<reference evidence="6" key="1">
    <citation type="submission" date="2023-04" db="EMBL/GenBank/DDBJ databases">
        <title>Comparative genomic analysis of Cohnella hashimotonis sp. nov., isolated from the International Space Station.</title>
        <authorList>
            <person name="Venkateswaran K."/>
            <person name="Simpson A."/>
        </authorList>
    </citation>
    <scope>NUCLEOTIDE SEQUENCE</scope>
    <source>
        <strain evidence="6">F6_2S_P_1</strain>
    </source>
</reference>
<dbReference type="InterPro" id="IPR009057">
    <property type="entry name" value="Homeodomain-like_sf"/>
</dbReference>
<name>A0ABT6TF03_9BACL</name>
<dbReference type="Gene3D" id="1.10.10.60">
    <property type="entry name" value="Homeodomain-like"/>
    <property type="match status" value="2"/>
</dbReference>
<proteinExistence type="predicted"/>
<keyword evidence="2" id="KW-0238">DNA-binding</keyword>